<reference evidence="2" key="1">
    <citation type="submission" date="2021-03" db="EMBL/GenBank/DDBJ databases">
        <title>Draft genome sequence of rust myrtle Austropuccinia psidii MF-1, a brazilian biotype.</title>
        <authorList>
            <person name="Quecine M.C."/>
            <person name="Pachon D.M.R."/>
            <person name="Bonatelli M.L."/>
            <person name="Correr F.H."/>
            <person name="Franceschini L.M."/>
            <person name="Leite T.F."/>
            <person name="Margarido G.R.A."/>
            <person name="Almeida C.A."/>
            <person name="Ferrarezi J.A."/>
            <person name="Labate C.A."/>
        </authorList>
    </citation>
    <scope>NUCLEOTIDE SEQUENCE</scope>
    <source>
        <strain evidence="2">MF-1</strain>
    </source>
</reference>
<keyword evidence="3" id="KW-1185">Reference proteome</keyword>
<comment type="caution">
    <text evidence="2">The sequence shown here is derived from an EMBL/GenBank/DDBJ whole genome shotgun (WGS) entry which is preliminary data.</text>
</comment>
<dbReference type="EMBL" id="AVOT02103553">
    <property type="protein sequence ID" value="MBW0578803.1"/>
    <property type="molecule type" value="Genomic_DNA"/>
</dbReference>
<sequence>TISPKPEVGPPEPNIGPNPQKPKMAHVPQKPSKWPHIVIDPKTPPMASGSHQGPPAQFQKRFPSIQRKLFPSVMDPTLQEPGMGNIW</sequence>
<feature type="compositionally biased region" description="Pro residues" evidence="1">
    <location>
        <begin position="7"/>
        <end position="20"/>
    </location>
</feature>
<dbReference type="Proteomes" id="UP000765509">
    <property type="component" value="Unassembled WGS sequence"/>
</dbReference>
<accession>A0A9Q3KC65</accession>
<organism evidence="2 3">
    <name type="scientific">Austropuccinia psidii MF-1</name>
    <dbReference type="NCBI Taxonomy" id="1389203"/>
    <lineage>
        <taxon>Eukaryota</taxon>
        <taxon>Fungi</taxon>
        <taxon>Dikarya</taxon>
        <taxon>Basidiomycota</taxon>
        <taxon>Pucciniomycotina</taxon>
        <taxon>Pucciniomycetes</taxon>
        <taxon>Pucciniales</taxon>
        <taxon>Sphaerophragmiaceae</taxon>
        <taxon>Austropuccinia</taxon>
    </lineage>
</organism>
<name>A0A9Q3KC65_9BASI</name>
<feature type="non-terminal residue" evidence="2">
    <location>
        <position position="1"/>
    </location>
</feature>
<gene>
    <name evidence="2" type="ORF">O181_118518</name>
</gene>
<evidence type="ECO:0000313" key="2">
    <source>
        <dbReference type="EMBL" id="MBW0578803.1"/>
    </source>
</evidence>
<evidence type="ECO:0000256" key="1">
    <source>
        <dbReference type="SAM" id="MobiDB-lite"/>
    </source>
</evidence>
<proteinExistence type="predicted"/>
<dbReference type="AlphaFoldDB" id="A0A9Q3KC65"/>
<evidence type="ECO:0000313" key="3">
    <source>
        <dbReference type="Proteomes" id="UP000765509"/>
    </source>
</evidence>
<feature type="region of interest" description="Disordered" evidence="1">
    <location>
        <begin position="1"/>
        <end position="58"/>
    </location>
</feature>
<protein>
    <submittedName>
        <fullName evidence="2">Uncharacterized protein</fullName>
    </submittedName>
</protein>